<dbReference type="InterPro" id="IPR023562">
    <property type="entry name" value="ClpP/TepA"/>
</dbReference>
<dbReference type="Pfam" id="PF00574">
    <property type="entry name" value="CLP_protease"/>
    <property type="match status" value="1"/>
</dbReference>
<dbReference type="SUPFAM" id="SSF52096">
    <property type="entry name" value="ClpP/crotonase"/>
    <property type="match status" value="1"/>
</dbReference>
<name>A0A0G0XHY2_9BACT</name>
<dbReference type="Gene3D" id="3.90.226.10">
    <property type="entry name" value="2-enoyl-CoA Hydratase, Chain A, domain 1"/>
    <property type="match status" value="1"/>
</dbReference>
<evidence type="ECO:0000313" key="1">
    <source>
        <dbReference type="EMBL" id="KKS24052.1"/>
    </source>
</evidence>
<dbReference type="InterPro" id="IPR029045">
    <property type="entry name" value="ClpP/crotonase-like_dom_sf"/>
</dbReference>
<dbReference type="AlphaFoldDB" id="A0A0G0XHY2"/>
<proteinExistence type="predicted"/>
<protein>
    <recommendedName>
        <fullName evidence="3">ATP-dependent Clp protease proteolytic subunit</fullName>
    </recommendedName>
</protein>
<evidence type="ECO:0008006" key="3">
    <source>
        <dbReference type="Google" id="ProtNLM"/>
    </source>
</evidence>
<organism evidence="1 2">
    <name type="scientific">Candidatus Jorgensenbacteria bacterium GW2011_GWF2_41_8</name>
    <dbReference type="NCBI Taxonomy" id="1618667"/>
    <lineage>
        <taxon>Bacteria</taxon>
        <taxon>Candidatus Joergenseniibacteriota</taxon>
    </lineage>
</organism>
<accession>A0A0G0XHY2</accession>
<dbReference type="EMBL" id="LCCD01000032">
    <property type="protein sequence ID" value="KKS24052.1"/>
    <property type="molecule type" value="Genomic_DNA"/>
</dbReference>
<comment type="caution">
    <text evidence="1">The sequence shown here is derived from an EMBL/GenBank/DDBJ whole genome shotgun (WGS) entry which is preliminary data.</text>
</comment>
<gene>
    <name evidence="1" type="ORF">UU83_C0032G0004</name>
</gene>
<evidence type="ECO:0000313" key="2">
    <source>
        <dbReference type="Proteomes" id="UP000033856"/>
    </source>
</evidence>
<sequence length="209" mass="23568">MRKKTFKLVSSDQERFIWLEGVINRQTAGEFIKQLTKLNNDGSDPIFLYVSGPGGLLDSCLDMIIAINNSKSKVLCVAHGEVASSSFVLTQAATIGFRLAIAGTKFKFHRALYKYKLAVSIKAGTSISQEDYLDRLKILTKFDGVILAMFFLKCKPNRRMEIIELQQAEEILSVKRAISLGIMDNYFDKKDFSKDRKIAKALIKQRKSS</sequence>
<reference evidence="1 2" key="1">
    <citation type="journal article" date="2015" name="Nature">
        <title>rRNA introns, odd ribosomes, and small enigmatic genomes across a large radiation of phyla.</title>
        <authorList>
            <person name="Brown C.T."/>
            <person name="Hug L.A."/>
            <person name="Thomas B.C."/>
            <person name="Sharon I."/>
            <person name="Castelle C.J."/>
            <person name="Singh A."/>
            <person name="Wilkins M.J."/>
            <person name="Williams K.H."/>
            <person name="Banfield J.F."/>
        </authorList>
    </citation>
    <scope>NUCLEOTIDE SEQUENCE [LARGE SCALE GENOMIC DNA]</scope>
</reference>
<dbReference type="Proteomes" id="UP000033856">
    <property type="component" value="Unassembled WGS sequence"/>
</dbReference>